<dbReference type="PRINTS" id="PR00090">
    <property type="entry name" value="RNGDIOXGNASE"/>
</dbReference>
<keyword evidence="3" id="KW-0479">Metal-binding</keyword>
<keyword evidence="7" id="KW-0411">Iron-sulfur</keyword>
<evidence type="ECO:0000256" key="4">
    <source>
        <dbReference type="ARBA" id="ARBA00022964"/>
    </source>
</evidence>
<evidence type="ECO:0000256" key="8">
    <source>
        <dbReference type="ARBA" id="ARBA00023027"/>
    </source>
</evidence>
<reference evidence="10" key="1">
    <citation type="journal article" date="2014" name="Int. J. Syst. Evol. Microbiol.">
        <title>Complete genome of a new Firmicutes species belonging to the dominant human colonic microbiota ('Ruminococcus bicirculans') reveals two chromosomes and a selective capacity to utilize plant glucans.</title>
        <authorList>
            <consortium name="NISC Comparative Sequencing Program"/>
            <person name="Wegmann U."/>
            <person name="Louis P."/>
            <person name="Goesmann A."/>
            <person name="Henrissat B."/>
            <person name="Duncan S.H."/>
            <person name="Flint H.J."/>
        </authorList>
    </citation>
    <scope>NUCLEOTIDE SEQUENCE</scope>
    <source>
        <strain evidence="10">NBRC 109915</strain>
    </source>
</reference>
<dbReference type="PANTHER" id="PTHR43756">
    <property type="entry name" value="CHOLINE MONOOXYGENASE, CHLOROPLASTIC"/>
    <property type="match status" value="1"/>
</dbReference>
<evidence type="ECO:0000256" key="5">
    <source>
        <dbReference type="ARBA" id="ARBA00023002"/>
    </source>
</evidence>
<dbReference type="Pfam" id="PF00355">
    <property type="entry name" value="Rieske"/>
    <property type="match status" value="1"/>
</dbReference>
<keyword evidence="8" id="KW-0520">NAD</keyword>
<keyword evidence="4" id="KW-0223">Dioxygenase</keyword>
<accession>A0ABQ5VQA7</accession>
<evidence type="ECO:0000256" key="3">
    <source>
        <dbReference type="ARBA" id="ARBA00022723"/>
    </source>
</evidence>
<dbReference type="Gene3D" id="2.102.10.10">
    <property type="entry name" value="Rieske [2Fe-2S] iron-sulphur domain"/>
    <property type="match status" value="1"/>
</dbReference>
<dbReference type="SUPFAM" id="SSF55961">
    <property type="entry name" value="Bet v1-like"/>
    <property type="match status" value="1"/>
</dbReference>
<dbReference type="InterPro" id="IPR001663">
    <property type="entry name" value="Rng_hydr_dOase-A"/>
</dbReference>
<comment type="caution">
    <text evidence="10">The sequence shown here is derived from an EMBL/GenBank/DDBJ whole genome shotgun (WGS) entry which is preliminary data.</text>
</comment>
<organism evidence="10 11">
    <name type="scientific">Sulfitobacter pacificus</name>
    <dbReference type="NCBI Taxonomy" id="1499314"/>
    <lineage>
        <taxon>Bacteria</taxon>
        <taxon>Pseudomonadati</taxon>
        <taxon>Pseudomonadota</taxon>
        <taxon>Alphaproteobacteria</taxon>
        <taxon>Rhodobacterales</taxon>
        <taxon>Roseobacteraceae</taxon>
        <taxon>Sulfitobacter</taxon>
    </lineage>
</organism>
<keyword evidence="5" id="KW-0560">Oxidoreductase</keyword>
<dbReference type="Gene3D" id="3.90.380.10">
    <property type="entry name" value="Naphthalene 1,2-dioxygenase Alpha Subunit, Chain A, domain 1"/>
    <property type="match status" value="1"/>
</dbReference>
<keyword evidence="2" id="KW-0001">2Fe-2S</keyword>
<dbReference type="InterPro" id="IPR015881">
    <property type="entry name" value="ARHD_Rieske_2Fe_2S"/>
</dbReference>
<dbReference type="PANTHER" id="PTHR43756:SF1">
    <property type="entry name" value="3-PHENYLPROPIONATE_CINNAMIC ACID DIOXYGENASE SUBUNIT ALPHA"/>
    <property type="match status" value="1"/>
</dbReference>
<gene>
    <name evidence="10" type="ORF">GCM10007927_39440</name>
</gene>
<name>A0ABQ5VQA7_9RHOB</name>
<evidence type="ECO:0000256" key="7">
    <source>
        <dbReference type="ARBA" id="ARBA00023014"/>
    </source>
</evidence>
<dbReference type="SUPFAM" id="SSF50022">
    <property type="entry name" value="ISP domain"/>
    <property type="match status" value="1"/>
</dbReference>
<dbReference type="Pfam" id="PF00848">
    <property type="entry name" value="Ring_hydroxyl_A"/>
    <property type="match status" value="1"/>
</dbReference>
<dbReference type="PROSITE" id="PS51296">
    <property type="entry name" value="RIESKE"/>
    <property type="match status" value="1"/>
</dbReference>
<evidence type="ECO:0000256" key="1">
    <source>
        <dbReference type="ARBA" id="ARBA00008751"/>
    </source>
</evidence>
<dbReference type="InterPro" id="IPR017941">
    <property type="entry name" value="Rieske_2Fe-2S"/>
</dbReference>
<comment type="similarity">
    <text evidence="1">Belongs to the bacterial ring-hydroxylating dioxygenase alpha subunit family.</text>
</comment>
<protein>
    <submittedName>
        <fullName evidence="10">(2Fe-2S)-binding protein</fullName>
    </submittedName>
</protein>
<dbReference type="PROSITE" id="PS00570">
    <property type="entry name" value="RING_HYDROXYL_ALPHA"/>
    <property type="match status" value="1"/>
</dbReference>
<evidence type="ECO:0000256" key="6">
    <source>
        <dbReference type="ARBA" id="ARBA00023004"/>
    </source>
</evidence>
<evidence type="ECO:0000256" key="2">
    <source>
        <dbReference type="ARBA" id="ARBA00022714"/>
    </source>
</evidence>
<reference evidence="10" key="2">
    <citation type="submission" date="2023-01" db="EMBL/GenBank/DDBJ databases">
        <title>Draft genome sequence of Sulfitobacter pacificus strain NBRC 109915.</title>
        <authorList>
            <person name="Sun Q."/>
            <person name="Mori K."/>
        </authorList>
    </citation>
    <scope>NUCLEOTIDE SEQUENCE</scope>
    <source>
        <strain evidence="10">NBRC 109915</strain>
    </source>
</reference>
<proteinExistence type="inferred from homology"/>
<evidence type="ECO:0000259" key="9">
    <source>
        <dbReference type="PROSITE" id="PS51296"/>
    </source>
</evidence>
<dbReference type="Proteomes" id="UP001161388">
    <property type="component" value="Unassembled WGS sequence"/>
</dbReference>
<keyword evidence="6" id="KW-0408">Iron</keyword>
<keyword evidence="11" id="KW-1185">Reference proteome</keyword>
<dbReference type="InterPro" id="IPR036922">
    <property type="entry name" value="Rieske_2Fe-2S_sf"/>
</dbReference>
<evidence type="ECO:0000313" key="10">
    <source>
        <dbReference type="EMBL" id="GLQ29141.1"/>
    </source>
</evidence>
<evidence type="ECO:0000313" key="11">
    <source>
        <dbReference type="Proteomes" id="UP001161388"/>
    </source>
</evidence>
<feature type="domain" description="Rieske" evidence="9">
    <location>
        <begin position="53"/>
        <end position="167"/>
    </location>
</feature>
<dbReference type="InterPro" id="IPR015879">
    <property type="entry name" value="Ring_hydroxy_dOase_asu_C_dom"/>
</dbReference>
<dbReference type="EMBL" id="BSNL01000007">
    <property type="protein sequence ID" value="GLQ29141.1"/>
    <property type="molecule type" value="Genomic_DNA"/>
</dbReference>
<sequence>MGDTLVATLEETEAKRPTWSTEDGASRVPYWIFQRQDILEAENRKLFHGPVWNFLCLEAELREAGDFVAVSAGETPVIVTRDKDGELYAFENRCAHRGSLLALEDRGNVKDFTCVYHAWTHSLQGDLIGVAFKDGIKGCGGIADDFKMENQGPRKMRVSVLHGLVFGSFDENVDDIEDYLGEAVLERIERVLGGRKPVVLGRFTQILPNNWKLYVENTKDSYHASILHTFFTTFELNRLSQKGGIIVNETGGCHVSYSCVDHGETLDDDQKNAYKDENIRSDSDLSLTDMSLLASFKEYDDDITLQILSVFPNFVLQQIQNSIAVRTVLPKGTDSMHLKWTYIGFEDDTPEQRKTRLKLSNLIGPGGYVSMEDGCIGNFVQRGTKGAPDERAVLAMGGHSIETGTDRITEAAIRGFWTEYRGRMGL</sequence>